<evidence type="ECO:0000313" key="3">
    <source>
        <dbReference type="Proteomes" id="UP001054889"/>
    </source>
</evidence>
<accession>A0AAV5E336</accession>
<organism evidence="2 3">
    <name type="scientific">Eleusine coracana subsp. coracana</name>
    <dbReference type="NCBI Taxonomy" id="191504"/>
    <lineage>
        <taxon>Eukaryota</taxon>
        <taxon>Viridiplantae</taxon>
        <taxon>Streptophyta</taxon>
        <taxon>Embryophyta</taxon>
        <taxon>Tracheophyta</taxon>
        <taxon>Spermatophyta</taxon>
        <taxon>Magnoliopsida</taxon>
        <taxon>Liliopsida</taxon>
        <taxon>Poales</taxon>
        <taxon>Poaceae</taxon>
        <taxon>PACMAD clade</taxon>
        <taxon>Chloridoideae</taxon>
        <taxon>Cynodonteae</taxon>
        <taxon>Eleusininae</taxon>
        <taxon>Eleusine</taxon>
    </lineage>
</organism>
<dbReference type="AlphaFoldDB" id="A0AAV5E336"/>
<reference evidence="2" key="2">
    <citation type="submission" date="2021-12" db="EMBL/GenBank/DDBJ databases">
        <title>Resequencing data analysis of finger millet.</title>
        <authorList>
            <person name="Hatakeyama M."/>
            <person name="Aluri S."/>
            <person name="Balachadran M.T."/>
            <person name="Sivarajan S.R."/>
            <person name="Poveda L."/>
            <person name="Shimizu-Inatsugi R."/>
            <person name="Schlapbach R."/>
            <person name="Sreeman S.M."/>
            <person name="Shimizu K.K."/>
        </authorList>
    </citation>
    <scope>NUCLEOTIDE SEQUENCE</scope>
</reference>
<name>A0AAV5E336_ELECO</name>
<evidence type="ECO:0000256" key="1">
    <source>
        <dbReference type="SAM" id="MobiDB-lite"/>
    </source>
</evidence>
<reference evidence="2" key="1">
    <citation type="journal article" date="2018" name="DNA Res.">
        <title>Multiple hybrid de novo genome assembly of finger millet, an orphan allotetraploid crop.</title>
        <authorList>
            <person name="Hatakeyama M."/>
            <person name="Aluri S."/>
            <person name="Balachadran M.T."/>
            <person name="Sivarajan S.R."/>
            <person name="Patrignani A."/>
            <person name="Gruter S."/>
            <person name="Poveda L."/>
            <person name="Shimizu-Inatsugi R."/>
            <person name="Baeten J."/>
            <person name="Francoijs K.J."/>
            <person name="Nataraja K.N."/>
            <person name="Reddy Y.A.N."/>
            <person name="Phadnis S."/>
            <person name="Ravikumar R.L."/>
            <person name="Schlapbach R."/>
            <person name="Sreeman S.M."/>
            <person name="Shimizu K.K."/>
        </authorList>
    </citation>
    <scope>NUCLEOTIDE SEQUENCE</scope>
</reference>
<dbReference type="EMBL" id="BQKI01000073">
    <property type="protein sequence ID" value="GJN17122.1"/>
    <property type="molecule type" value="Genomic_DNA"/>
</dbReference>
<comment type="caution">
    <text evidence="2">The sequence shown here is derived from an EMBL/GenBank/DDBJ whole genome shotgun (WGS) entry which is preliminary data.</text>
</comment>
<keyword evidence="3" id="KW-1185">Reference proteome</keyword>
<evidence type="ECO:0000313" key="2">
    <source>
        <dbReference type="EMBL" id="GJN17122.1"/>
    </source>
</evidence>
<feature type="region of interest" description="Disordered" evidence="1">
    <location>
        <begin position="47"/>
        <end position="66"/>
    </location>
</feature>
<protein>
    <submittedName>
        <fullName evidence="2">Uncharacterized protein</fullName>
    </submittedName>
</protein>
<gene>
    <name evidence="2" type="primary">gb04165</name>
    <name evidence="2" type="ORF">PR202_gb04165</name>
</gene>
<proteinExistence type="predicted"/>
<dbReference type="Proteomes" id="UP001054889">
    <property type="component" value="Unassembled WGS sequence"/>
</dbReference>
<sequence>MVPCCREMSTGHFVLCDAAECRDVSNWVERDGSLLLVCDLDPATRQPGTGRATRRGMAHALPTFPG</sequence>